<reference evidence="1 2" key="1">
    <citation type="journal article" date="2015" name="Proc. Natl. Acad. Sci. U.S.A.">
        <title>The resurrection genome of Boea hygrometrica: A blueprint for survival of dehydration.</title>
        <authorList>
            <person name="Xiao L."/>
            <person name="Yang G."/>
            <person name="Zhang L."/>
            <person name="Yang X."/>
            <person name="Zhao S."/>
            <person name="Ji Z."/>
            <person name="Zhou Q."/>
            <person name="Hu M."/>
            <person name="Wang Y."/>
            <person name="Chen M."/>
            <person name="Xu Y."/>
            <person name="Jin H."/>
            <person name="Xiao X."/>
            <person name="Hu G."/>
            <person name="Bao F."/>
            <person name="Hu Y."/>
            <person name="Wan P."/>
            <person name="Li L."/>
            <person name="Deng X."/>
            <person name="Kuang T."/>
            <person name="Xiang C."/>
            <person name="Zhu J.K."/>
            <person name="Oliver M.J."/>
            <person name="He Y."/>
        </authorList>
    </citation>
    <scope>NUCLEOTIDE SEQUENCE [LARGE SCALE GENOMIC DNA]</scope>
    <source>
        <strain evidence="2">cv. XS01</strain>
    </source>
</reference>
<sequence length="103" mass="11196">MAVCTKTCSEDTVTSQYYIPFIELSSDEEEGLHGEARACGRKTKLGNTTLLSPVAAEKVKRLKLCKVTTTPPTTTEVQTVPHKVKMQGPMAPVIIDISDDSLD</sequence>
<protein>
    <submittedName>
        <fullName evidence="1">DNA (Cytosine-5)-methyltransferase 1B-like</fullName>
    </submittedName>
</protein>
<keyword evidence="1" id="KW-0808">Transferase</keyword>
<evidence type="ECO:0000313" key="1">
    <source>
        <dbReference type="EMBL" id="KZV15918.1"/>
    </source>
</evidence>
<dbReference type="GO" id="GO:0008168">
    <property type="term" value="F:methyltransferase activity"/>
    <property type="evidence" value="ECO:0007669"/>
    <property type="project" value="UniProtKB-KW"/>
</dbReference>
<dbReference type="Proteomes" id="UP000250235">
    <property type="component" value="Unassembled WGS sequence"/>
</dbReference>
<organism evidence="1 2">
    <name type="scientific">Dorcoceras hygrometricum</name>
    <dbReference type="NCBI Taxonomy" id="472368"/>
    <lineage>
        <taxon>Eukaryota</taxon>
        <taxon>Viridiplantae</taxon>
        <taxon>Streptophyta</taxon>
        <taxon>Embryophyta</taxon>
        <taxon>Tracheophyta</taxon>
        <taxon>Spermatophyta</taxon>
        <taxon>Magnoliopsida</taxon>
        <taxon>eudicotyledons</taxon>
        <taxon>Gunneridae</taxon>
        <taxon>Pentapetalae</taxon>
        <taxon>asterids</taxon>
        <taxon>lamiids</taxon>
        <taxon>Lamiales</taxon>
        <taxon>Gesneriaceae</taxon>
        <taxon>Didymocarpoideae</taxon>
        <taxon>Trichosporeae</taxon>
        <taxon>Loxocarpinae</taxon>
        <taxon>Dorcoceras</taxon>
    </lineage>
</organism>
<dbReference type="AlphaFoldDB" id="A0A2Z7A2T4"/>
<gene>
    <name evidence="1" type="ORF">F511_29090</name>
</gene>
<accession>A0A2Z7A2T4</accession>
<keyword evidence="2" id="KW-1185">Reference proteome</keyword>
<dbReference type="EMBL" id="KV019597">
    <property type="protein sequence ID" value="KZV15918.1"/>
    <property type="molecule type" value="Genomic_DNA"/>
</dbReference>
<keyword evidence="1" id="KW-0489">Methyltransferase</keyword>
<proteinExistence type="predicted"/>
<name>A0A2Z7A2T4_9LAMI</name>
<evidence type="ECO:0000313" key="2">
    <source>
        <dbReference type="Proteomes" id="UP000250235"/>
    </source>
</evidence>
<dbReference type="GO" id="GO:0032259">
    <property type="term" value="P:methylation"/>
    <property type="evidence" value="ECO:0007669"/>
    <property type="project" value="UniProtKB-KW"/>
</dbReference>